<comment type="caution">
    <text evidence="1">The sequence shown here is derived from an EMBL/GenBank/DDBJ whole genome shotgun (WGS) entry which is preliminary data.</text>
</comment>
<evidence type="ECO:0000313" key="2">
    <source>
        <dbReference type="Proteomes" id="UP001157502"/>
    </source>
</evidence>
<reference evidence="1" key="1">
    <citation type="submission" date="2021-05" db="EMBL/GenBank/DDBJ databases">
        <authorList>
            <person name="Pan Q."/>
            <person name="Jouanno E."/>
            <person name="Zahm M."/>
            <person name="Klopp C."/>
            <person name="Cabau C."/>
            <person name="Louis A."/>
            <person name="Berthelot C."/>
            <person name="Parey E."/>
            <person name="Roest Crollius H."/>
            <person name="Montfort J."/>
            <person name="Robinson-Rechavi M."/>
            <person name="Bouchez O."/>
            <person name="Lampietro C."/>
            <person name="Lopez Roques C."/>
            <person name="Donnadieu C."/>
            <person name="Postlethwait J."/>
            <person name="Bobe J."/>
            <person name="Dillon D."/>
            <person name="Chandos A."/>
            <person name="von Hippel F."/>
            <person name="Guiguen Y."/>
        </authorList>
    </citation>
    <scope>NUCLEOTIDE SEQUENCE</scope>
    <source>
        <strain evidence="1">YG-Jan2019</strain>
    </source>
</reference>
<name>A0ACC2GH61_DALPE</name>
<dbReference type="EMBL" id="CM055740">
    <property type="protein sequence ID" value="KAJ8003089.1"/>
    <property type="molecule type" value="Genomic_DNA"/>
</dbReference>
<organism evidence="1 2">
    <name type="scientific">Dallia pectoralis</name>
    <name type="common">Alaska blackfish</name>
    <dbReference type="NCBI Taxonomy" id="75939"/>
    <lineage>
        <taxon>Eukaryota</taxon>
        <taxon>Metazoa</taxon>
        <taxon>Chordata</taxon>
        <taxon>Craniata</taxon>
        <taxon>Vertebrata</taxon>
        <taxon>Euteleostomi</taxon>
        <taxon>Actinopterygii</taxon>
        <taxon>Neopterygii</taxon>
        <taxon>Teleostei</taxon>
        <taxon>Protacanthopterygii</taxon>
        <taxon>Esociformes</taxon>
        <taxon>Umbridae</taxon>
        <taxon>Dallia</taxon>
    </lineage>
</organism>
<keyword evidence="2" id="KW-1185">Reference proteome</keyword>
<protein>
    <submittedName>
        <fullName evidence="1">Uncharacterized protein</fullName>
    </submittedName>
</protein>
<proteinExistence type="predicted"/>
<evidence type="ECO:0000313" key="1">
    <source>
        <dbReference type="EMBL" id="KAJ8003089.1"/>
    </source>
</evidence>
<sequence length="113" mass="12894">MPLSDAEANCQLAQVAIRQHQLTVQLSALHKQPHKLIERWHQPEYLTTLQVGDHMTMENVAYRPKRRRIATPIGHWEEMAGVVGVPMPFILGCDSPRWPSNRFQPAPCEGFTV</sequence>
<accession>A0ACC2GH61</accession>
<gene>
    <name evidence="1" type="ORF">DPEC_G00165750</name>
</gene>
<dbReference type="Proteomes" id="UP001157502">
    <property type="component" value="Chromosome 13"/>
</dbReference>